<dbReference type="Gene3D" id="2.60.40.1610">
    <property type="entry name" value="Domain of unknown function DUF1254"/>
    <property type="match status" value="1"/>
</dbReference>
<dbReference type="AlphaFoldDB" id="A0A317DY07"/>
<name>A0A317DY07_9PROT</name>
<dbReference type="SUPFAM" id="SSF160935">
    <property type="entry name" value="VPA0735-like"/>
    <property type="match status" value="1"/>
</dbReference>
<dbReference type="Proteomes" id="UP000246077">
    <property type="component" value="Unassembled WGS sequence"/>
</dbReference>
<feature type="domain" description="DUF1254" evidence="1">
    <location>
        <begin position="47"/>
        <end position="175"/>
    </location>
</feature>
<dbReference type="InterPro" id="IPR037050">
    <property type="entry name" value="DUF1254_sf"/>
</dbReference>
<protein>
    <submittedName>
        <fullName evidence="2">DUF1254 domain-containing protein</fullName>
    </submittedName>
</protein>
<dbReference type="RefSeq" id="WP_109922506.1">
    <property type="nucleotide sequence ID" value="NZ_QGLF01000005.1"/>
</dbReference>
<dbReference type="Pfam" id="PF06863">
    <property type="entry name" value="DUF1254"/>
    <property type="match status" value="1"/>
</dbReference>
<dbReference type="EMBL" id="QGLF01000005">
    <property type="protein sequence ID" value="PWR18820.1"/>
    <property type="molecule type" value="Genomic_DNA"/>
</dbReference>
<proteinExistence type="predicted"/>
<evidence type="ECO:0000259" key="1">
    <source>
        <dbReference type="Pfam" id="PF06863"/>
    </source>
</evidence>
<dbReference type="PANTHER" id="PTHR36509:SF2">
    <property type="entry name" value="BLL3101 PROTEIN"/>
    <property type="match status" value="1"/>
</dbReference>
<dbReference type="PANTHER" id="PTHR36509">
    <property type="entry name" value="BLL3101 PROTEIN"/>
    <property type="match status" value="1"/>
</dbReference>
<gene>
    <name evidence="2" type="ORF">DKG75_17725</name>
</gene>
<dbReference type="InterPro" id="IPR010679">
    <property type="entry name" value="DUF1254"/>
</dbReference>
<keyword evidence="3" id="KW-1185">Reference proteome</keyword>
<evidence type="ECO:0000313" key="2">
    <source>
        <dbReference type="EMBL" id="PWR18820.1"/>
    </source>
</evidence>
<accession>A0A317DY07</accession>
<comment type="caution">
    <text evidence="2">The sequence shown here is derived from an EMBL/GenBank/DDBJ whole genome shotgun (WGS) entry which is preliminary data.</text>
</comment>
<organism evidence="2 3">
    <name type="scientific">Zavarzinia compransoris</name>
    <dbReference type="NCBI Taxonomy" id="1264899"/>
    <lineage>
        <taxon>Bacteria</taxon>
        <taxon>Pseudomonadati</taxon>
        <taxon>Pseudomonadota</taxon>
        <taxon>Alphaproteobacteria</taxon>
        <taxon>Rhodospirillales</taxon>
        <taxon>Zavarziniaceae</taxon>
        <taxon>Zavarzinia</taxon>
    </lineage>
</organism>
<sequence length="177" mass="18587">MTARLLRRAAIVLVVAAVTHVAAVWALPRLIMSVVIDRAAATAGGPNRPLHPPAVDDTSRWVVLPSPDLRYSSCALDLRQGPVEVSATPPESYFSLSVFDAITDNVFVISNATTGSGPIRLVIAGPDKPPPTLPEGARLVTMPTETGLLLLRALAATPELAAAADEARRTLVCKPLA</sequence>
<evidence type="ECO:0000313" key="3">
    <source>
        <dbReference type="Proteomes" id="UP000246077"/>
    </source>
</evidence>
<reference evidence="3" key="1">
    <citation type="submission" date="2018-05" db="EMBL/GenBank/DDBJ databases">
        <title>Zavarzinia sp. HR-AS.</title>
        <authorList>
            <person name="Lee Y."/>
            <person name="Jeon C.O."/>
        </authorList>
    </citation>
    <scope>NUCLEOTIDE SEQUENCE [LARGE SCALE GENOMIC DNA]</scope>
    <source>
        <strain evidence="3">DSM 1231</strain>
    </source>
</reference>
<dbReference type="OrthoDB" id="1346484at2"/>